<dbReference type="EMBL" id="CP064942">
    <property type="protein sequence ID" value="QPH54893.1"/>
    <property type="molecule type" value="Genomic_DNA"/>
</dbReference>
<proteinExistence type="predicted"/>
<name>A0A7S9QDD9_9RHOB</name>
<dbReference type="NCBIfam" id="NF008750">
    <property type="entry name" value="PRK11784.1-2"/>
    <property type="match status" value="1"/>
</dbReference>
<dbReference type="PROSITE" id="PS00380">
    <property type="entry name" value="RHODANESE_1"/>
    <property type="match status" value="1"/>
</dbReference>
<dbReference type="PANTHER" id="PTHR30401">
    <property type="entry name" value="TRNA 2-SELENOURIDINE SYNTHASE"/>
    <property type="match status" value="1"/>
</dbReference>
<organism evidence="3 4">
    <name type="scientific">Pontivivens ytuae</name>
    <dbReference type="NCBI Taxonomy" id="2789856"/>
    <lineage>
        <taxon>Bacteria</taxon>
        <taxon>Pseudomonadati</taxon>
        <taxon>Pseudomonadota</taxon>
        <taxon>Alphaproteobacteria</taxon>
        <taxon>Rhodobacterales</taxon>
        <taxon>Paracoccaceae</taxon>
        <taxon>Pontivivens</taxon>
    </lineage>
</organism>
<reference evidence="3 4" key="1">
    <citation type="submission" date="2020-11" db="EMBL/GenBank/DDBJ databases">
        <title>Description of Pontivivens ytuae sp. nov. isolated from deep sea sediment of Mariana Trench.</title>
        <authorList>
            <person name="Wang Z."/>
            <person name="Sun Q.-L."/>
            <person name="Xu X.-D."/>
            <person name="Tang Y.-Z."/>
            <person name="Zhang J."/>
        </authorList>
    </citation>
    <scope>NUCLEOTIDE SEQUENCE [LARGE SCALE GENOMIC DNA]</scope>
    <source>
        <strain evidence="3 4">MT2928</strain>
    </source>
</reference>
<dbReference type="InterPro" id="IPR017582">
    <property type="entry name" value="SelU"/>
</dbReference>
<dbReference type="InterPro" id="IPR001307">
    <property type="entry name" value="Thiosulphate_STrfase_CS"/>
</dbReference>
<dbReference type="InterPro" id="IPR036873">
    <property type="entry name" value="Rhodanese-like_dom_sf"/>
</dbReference>
<dbReference type="Proteomes" id="UP000594800">
    <property type="component" value="Chromosome"/>
</dbReference>
<keyword evidence="4" id="KW-1185">Reference proteome</keyword>
<dbReference type="AlphaFoldDB" id="A0A7S9QDD9"/>
<evidence type="ECO:0000256" key="1">
    <source>
        <dbReference type="ARBA" id="ARBA00023266"/>
    </source>
</evidence>
<evidence type="ECO:0000313" key="4">
    <source>
        <dbReference type="Proteomes" id="UP000594800"/>
    </source>
</evidence>
<accession>A0A7S9QDD9</accession>
<dbReference type="PROSITE" id="PS50206">
    <property type="entry name" value="RHODANESE_3"/>
    <property type="match status" value="1"/>
</dbReference>
<dbReference type="RefSeq" id="WP_196104094.1">
    <property type="nucleotide sequence ID" value="NZ_CP064942.1"/>
</dbReference>
<sequence>MPAFQLHALTDLHDAPFDEIIDVRSPSEFAEDHLPGAISLPVLSDAERARVGTIYVQESRLEARKIGAALVARNVAAHIDAHFRGKPSGYRPLIYCWRGGQRSGSMGLILGQIGWRVQTLDGGYRSYRRLVNEQLYGETFPWRIVVLDGNTGCAKTDILRAMGRQAAQVVDLEGLAAHRGSVFGGHPDRPQPAQKGFETALADALSHLDTARPVVVEGESSKIGQLQIPPALWTAMCAAPRIELSAPLEERARYLTRAYADIVADVARLEEVLDRLKGLHGKAQLEEWAELAVAGEHAALAASLMERHYDPAYRKHRARHPDPSARLALDDLSEAGIEAAATRVIAASGELDPHRA</sequence>
<dbReference type="GO" id="GO:0004792">
    <property type="term" value="F:thiosulfate-cyanide sulfurtransferase activity"/>
    <property type="evidence" value="ECO:0007669"/>
    <property type="project" value="InterPro"/>
</dbReference>
<evidence type="ECO:0000259" key="2">
    <source>
        <dbReference type="PROSITE" id="PS50206"/>
    </source>
</evidence>
<dbReference type="InterPro" id="IPR001763">
    <property type="entry name" value="Rhodanese-like_dom"/>
</dbReference>
<evidence type="ECO:0000313" key="3">
    <source>
        <dbReference type="EMBL" id="QPH54893.1"/>
    </source>
</evidence>
<dbReference type="PANTHER" id="PTHR30401:SF0">
    <property type="entry name" value="TRNA 2-SELENOURIDINE SYNTHASE"/>
    <property type="match status" value="1"/>
</dbReference>
<dbReference type="Pfam" id="PF00581">
    <property type="entry name" value="Rhodanese"/>
    <property type="match status" value="1"/>
</dbReference>
<dbReference type="NCBIfam" id="TIGR03167">
    <property type="entry name" value="tRNA_sel_U_synt"/>
    <property type="match status" value="1"/>
</dbReference>
<dbReference type="GO" id="GO:0002098">
    <property type="term" value="P:tRNA wobble uridine modification"/>
    <property type="evidence" value="ECO:0007669"/>
    <property type="project" value="InterPro"/>
</dbReference>
<dbReference type="GO" id="GO:0043828">
    <property type="term" value="F:tRNA 2-selenouridine synthase activity"/>
    <property type="evidence" value="ECO:0007669"/>
    <property type="project" value="InterPro"/>
</dbReference>
<feature type="domain" description="Rhodanese" evidence="2">
    <location>
        <begin position="20"/>
        <end position="136"/>
    </location>
</feature>
<gene>
    <name evidence="3" type="primary">mnmH</name>
    <name evidence="3" type="ORF">I0K15_03745</name>
</gene>
<dbReference type="Pfam" id="PF26341">
    <property type="entry name" value="AAA_SelU"/>
    <property type="match status" value="1"/>
</dbReference>
<protein>
    <submittedName>
        <fullName evidence="3">tRNA 2-selenouridine(34) synthase MnmH</fullName>
    </submittedName>
</protein>
<dbReference type="NCBIfam" id="NF008752">
    <property type="entry name" value="PRK11784.1-4"/>
    <property type="match status" value="1"/>
</dbReference>
<keyword evidence="1" id="KW-0711">Selenium</keyword>
<dbReference type="Gene3D" id="3.40.250.10">
    <property type="entry name" value="Rhodanese-like domain"/>
    <property type="match status" value="1"/>
</dbReference>
<dbReference type="SMART" id="SM00450">
    <property type="entry name" value="RHOD"/>
    <property type="match status" value="1"/>
</dbReference>
<dbReference type="KEGG" id="poz:I0K15_03745"/>
<dbReference type="SUPFAM" id="SSF52821">
    <property type="entry name" value="Rhodanese/Cell cycle control phosphatase"/>
    <property type="match status" value="1"/>
</dbReference>
<dbReference type="InterPro" id="IPR058840">
    <property type="entry name" value="AAA_SelU"/>
</dbReference>